<dbReference type="RefSeq" id="WP_023630107.1">
    <property type="nucleotide sequence ID" value="NZ_CATKPM010000033.1"/>
</dbReference>
<dbReference type="KEGG" id="pmos:O165_017520"/>
<evidence type="ECO:0000313" key="2">
    <source>
        <dbReference type="Proteomes" id="UP001209279"/>
    </source>
</evidence>
<dbReference type="Proteomes" id="UP001209279">
    <property type="component" value="Chromosome"/>
</dbReference>
<sequence length="92" mass="10390">MLDFSYLSDKRGDKPFLQLSDADVARVHDAFARLREKTGVYIDPYGRTRIYPEHQKILITLLSKDADGSVLLFIDFLKVASEADEVLLADGD</sequence>
<protein>
    <submittedName>
        <fullName evidence="1">Uncharacterized protein</fullName>
    </submittedName>
</protein>
<organism evidence="1 2">
    <name type="scientific">Pseudomonas soli</name>
    <dbReference type="NCBI Taxonomy" id="1306993"/>
    <lineage>
        <taxon>Bacteria</taxon>
        <taxon>Pseudomonadati</taxon>
        <taxon>Pseudomonadota</taxon>
        <taxon>Gammaproteobacteria</taxon>
        <taxon>Pseudomonadales</taxon>
        <taxon>Pseudomonadaceae</taxon>
        <taxon>Pseudomonas</taxon>
    </lineage>
</organism>
<proteinExistence type="predicted"/>
<evidence type="ECO:0000313" key="1">
    <source>
        <dbReference type="EMBL" id="UXZ47137.1"/>
    </source>
</evidence>
<dbReference type="AlphaFoldDB" id="A0AAJ5SUS9"/>
<gene>
    <name evidence="1" type="ORF">K7K07_09080</name>
</gene>
<dbReference type="GeneID" id="93679506"/>
<dbReference type="EMBL" id="CP083803">
    <property type="protein sequence ID" value="UXZ47137.1"/>
    <property type="molecule type" value="Genomic_DNA"/>
</dbReference>
<reference evidence="1" key="1">
    <citation type="submission" date="2021-08" db="EMBL/GenBank/DDBJ databases">
        <authorList>
            <person name="Yaryura P.M."/>
            <person name="Bianco M.I."/>
            <person name="Morais C."/>
            <person name="Setubal J.C."/>
        </authorList>
    </citation>
    <scope>NUCLEOTIDE SEQUENCE</scope>
    <source>
        <strain evidence="1">AP1</strain>
    </source>
</reference>
<name>A0AAJ5SUS9_9PSED</name>
<accession>A0AAJ5SUS9</accession>